<feature type="domain" description="Enoyl reductase (ER)" evidence="1">
    <location>
        <begin position="10"/>
        <end position="343"/>
    </location>
</feature>
<dbReference type="FunCoup" id="A0A5C3PSD9">
    <property type="interactions" value="10"/>
</dbReference>
<dbReference type="SUPFAM" id="SSF50129">
    <property type="entry name" value="GroES-like"/>
    <property type="match status" value="1"/>
</dbReference>
<dbReference type="Proteomes" id="UP000308197">
    <property type="component" value="Unassembled WGS sequence"/>
</dbReference>
<dbReference type="InterPro" id="IPR036291">
    <property type="entry name" value="NAD(P)-bd_dom_sf"/>
</dbReference>
<dbReference type="Pfam" id="PF00107">
    <property type="entry name" value="ADH_zinc_N"/>
    <property type="match status" value="1"/>
</dbReference>
<organism evidence="2 3">
    <name type="scientific">Polyporus arcularius HHB13444</name>
    <dbReference type="NCBI Taxonomy" id="1314778"/>
    <lineage>
        <taxon>Eukaryota</taxon>
        <taxon>Fungi</taxon>
        <taxon>Dikarya</taxon>
        <taxon>Basidiomycota</taxon>
        <taxon>Agaricomycotina</taxon>
        <taxon>Agaricomycetes</taxon>
        <taxon>Polyporales</taxon>
        <taxon>Polyporaceae</taxon>
        <taxon>Polyporus</taxon>
    </lineage>
</organism>
<reference evidence="2 3" key="1">
    <citation type="journal article" date="2019" name="Nat. Ecol. Evol.">
        <title>Megaphylogeny resolves global patterns of mushroom evolution.</title>
        <authorList>
            <person name="Varga T."/>
            <person name="Krizsan K."/>
            <person name="Foldi C."/>
            <person name="Dima B."/>
            <person name="Sanchez-Garcia M."/>
            <person name="Sanchez-Ramirez S."/>
            <person name="Szollosi G.J."/>
            <person name="Szarkandi J.G."/>
            <person name="Papp V."/>
            <person name="Albert L."/>
            <person name="Andreopoulos W."/>
            <person name="Angelini C."/>
            <person name="Antonin V."/>
            <person name="Barry K.W."/>
            <person name="Bougher N.L."/>
            <person name="Buchanan P."/>
            <person name="Buyck B."/>
            <person name="Bense V."/>
            <person name="Catcheside P."/>
            <person name="Chovatia M."/>
            <person name="Cooper J."/>
            <person name="Damon W."/>
            <person name="Desjardin D."/>
            <person name="Finy P."/>
            <person name="Geml J."/>
            <person name="Haridas S."/>
            <person name="Hughes K."/>
            <person name="Justo A."/>
            <person name="Karasinski D."/>
            <person name="Kautmanova I."/>
            <person name="Kiss B."/>
            <person name="Kocsube S."/>
            <person name="Kotiranta H."/>
            <person name="LaButti K.M."/>
            <person name="Lechner B.E."/>
            <person name="Liimatainen K."/>
            <person name="Lipzen A."/>
            <person name="Lukacs Z."/>
            <person name="Mihaltcheva S."/>
            <person name="Morgado L.N."/>
            <person name="Niskanen T."/>
            <person name="Noordeloos M.E."/>
            <person name="Ohm R.A."/>
            <person name="Ortiz-Santana B."/>
            <person name="Ovrebo C."/>
            <person name="Racz N."/>
            <person name="Riley R."/>
            <person name="Savchenko A."/>
            <person name="Shiryaev A."/>
            <person name="Soop K."/>
            <person name="Spirin V."/>
            <person name="Szebenyi C."/>
            <person name="Tomsovsky M."/>
            <person name="Tulloss R.E."/>
            <person name="Uehling J."/>
            <person name="Grigoriev I.V."/>
            <person name="Vagvolgyi C."/>
            <person name="Papp T."/>
            <person name="Martin F.M."/>
            <person name="Miettinen O."/>
            <person name="Hibbett D.S."/>
            <person name="Nagy L.G."/>
        </authorList>
    </citation>
    <scope>NUCLEOTIDE SEQUENCE [LARGE SCALE GENOMIC DNA]</scope>
    <source>
        <strain evidence="2 3">HHB13444</strain>
    </source>
</reference>
<dbReference type="GO" id="GO:0016651">
    <property type="term" value="F:oxidoreductase activity, acting on NAD(P)H"/>
    <property type="evidence" value="ECO:0007669"/>
    <property type="project" value="InterPro"/>
</dbReference>
<evidence type="ECO:0000259" key="1">
    <source>
        <dbReference type="SMART" id="SM00829"/>
    </source>
</evidence>
<dbReference type="PANTHER" id="PTHR45348:SF2">
    <property type="entry name" value="ZINC-TYPE ALCOHOL DEHYDROGENASE-LIKE PROTEIN C2E1P3.01"/>
    <property type="match status" value="1"/>
</dbReference>
<dbReference type="Gene3D" id="3.40.50.720">
    <property type="entry name" value="NAD(P)-binding Rossmann-like Domain"/>
    <property type="match status" value="1"/>
</dbReference>
<dbReference type="EMBL" id="ML210996">
    <property type="protein sequence ID" value="TFK92536.1"/>
    <property type="molecule type" value="Genomic_DNA"/>
</dbReference>
<name>A0A5C3PSD9_9APHY</name>
<dbReference type="PANTHER" id="PTHR45348">
    <property type="entry name" value="HYPOTHETICAL OXIDOREDUCTASE (EUROFUNG)"/>
    <property type="match status" value="1"/>
</dbReference>
<dbReference type="InterPro" id="IPR047122">
    <property type="entry name" value="Trans-enoyl_RdTase-like"/>
</dbReference>
<dbReference type="SMART" id="SM00829">
    <property type="entry name" value="PKS_ER"/>
    <property type="match status" value="1"/>
</dbReference>
<evidence type="ECO:0000313" key="2">
    <source>
        <dbReference type="EMBL" id="TFK92536.1"/>
    </source>
</evidence>
<dbReference type="Pfam" id="PF08240">
    <property type="entry name" value="ADH_N"/>
    <property type="match status" value="1"/>
</dbReference>
<dbReference type="STRING" id="1314778.A0A5C3PSD9"/>
<accession>A0A5C3PSD9</accession>
<gene>
    <name evidence="2" type="ORF">K466DRAFT_595109</name>
</gene>
<sequence length="345" mass="37133">MNAVVFDESGQISIREHPVPAIADNEILVRNVAVAQNPSDWKHIDFKLGKPGSILGTDFSGIVVKTGKNVTGGPKVGDHVAGIAHACAYPDKGAYAEYVKADSELVWVVPENTFSHEQAAAYGAAFWTSVQALYNPKHLGLVEPPAKVAKPEWVLIYGGSTACGLTAIQLAHLSGYKVVTTASSRNHELLKSLGADVTVDYRETGLVSKIKQATGDSVKYGADMIGDEETKKVTVQAIGPSGGKVVGLNPLLSEESDRKDVTFSNVMLYSVYGYSYTIASRQVPAVPEDRVHMVAFLKKLPQLVRDGALRPIPIKVWEGGLEGIQGGLQYMREGKVSAEKIVYRL</sequence>
<dbReference type="InterPro" id="IPR013149">
    <property type="entry name" value="ADH-like_C"/>
</dbReference>
<proteinExistence type="predicted"/>
<keyword evidence="3" id="KW-1185">Reference proteome</keyword>
<protein>
    <submittedName>
        <fullName evidence="2">GroES-like protein</fullName>
    </submittedName>
</protein>
<dbReference type="SUPFAM" id="SSF51735">
    <property type="entry name" value="NAD(P)-binding Rossmann-fold domains"/>
    <property type="match status" value="1"/>
</dbReference>
<dbReference type="InterPro" id="IPR013154">
    <property type="entry name" value="ADH-like_N"/>
</dbReference>
<dbReference type="Gene3D" id="3.90.180.10">
    <property type="entry name" value="Medium-chain alcohol dehydrogenases, catalytic domain"/>
    <property type="match status" value="1"/>
</dbReference>
<dbReference type="InterPro" id="IPR011032">
    <property type="entry name" value="GroES-like_sf"/>
</dbReference>
<dbReference type="CDD" id="cd08249">
    <property type="entry name" value="enoyl_reductase_like"/>
    <property type="match status" value="1"/>
</dbReference>
<evidence type="ECO:0000313" key="3">
    <source>
        <dbReference type="Proteomes" id="UP000308197"/>
    </source>
</evidence>
<dbReference type="InParanoid" id="A0A5C3PSD9"/>
<dbReference type="AlphaFoldDB" id="A0A5C3PSD9"/>
<dbReference type="InterPro" id="IPR020843">
    <property type="entry name" value="ER"/>
</dbReference>